<evidence type="ECO:0008006" key="3">
    <source>
        <dbReference type="Google" id="ProtNLM"/>
    </source>
</evidence>
<evidence type="ECO:0000313" key="1">
    <source>
        <dbReference type="EMBL" id="RUL81175.1"/>
    </source>
</evidence>
<accession>A0A432MBR7</accession>
<reference evidence="1 2" key="1">
    <citation type="submission" date="2018-12" db="EMBL/GenBank/DDBJ databases">
        <authorList>
            <person name="Toschakov S.V."/>
        </authorList>
    </citation>
    <scope>NUCLEOTIDE SEQUENCE [LARGE SCALE GENOMIC DNA]</scope>
    <source>
        <strain evidence="1 2">GM2012</strain>
    </source>
</reference>
<dbReference type="Pfam" id="PF17963">
    <property type="entry name" value="Big_9"/>
    <property type="match status" value="1"/>
</dbReference>
<keyword evidence="2" id="KW-1185">Reference proteome</keyword>
<evidence type="ECO:0000313" key="2">
    <source>
        <dbReference type="Proteomes" id="UP000280296"/>
    </source>
</evidence>
<dbReference type="EMBL" id="RYZH01000106">
    <property type="protein sequence ID" value="RUL81175.1"/>
    <property type="molecule type" value="Genomic_DNA"/>
</dbReference>
<dbReference type="Proteomes" id="UP000280296">
    <property type="component" value="Unassembled WGS sequence"/>
</dbReference>
<dbReference type="RefSeq" id="WP_126728273.1">
    <property type="nucleotide sequence ID" value="NZ_RYZH01000106.1"/>
</dbReference>
<reference evidence="1 2" key="2">
    <citation type="submission" date="2019-01" db="EMBL/GenBank/DDBJ databases">
        <title>Tautonia sociabilis, a novel thermotolerant planctomycete of Isosphaeraceae family, isolated from a 4000 m deep subterranean habitat.</title>
        <authorList>
            <person name="Kovaleva O.L."/>
            <person name="Elcheninov A.G."/>
            <person name="Van Heerden E."/>
            <person name="Toshchakov S.V."/>
            <person name="Novikov A."/>
            <person name="Bonch-Osmolovskaya E.A."/>
            <person name="Kublanov I.V."/>
        </authorList>
    </citation>
    <scope>NUCLEOTIDE SEQUENCE [LARGE SCALE GENOMIC DNA]</scope>
    <source>
        <strain evidence="1 2">GM2012</strain>
    </source>
</reference>
<comment type="caution">
    <text evidence="1">The sequence shown here is derived from an EMBL/GenBank/DDBJ whole genome shotgun (WGS) entry which is preliminary data.</text>
</comment>
<gene>
    <name evidence="1" type="ORF">TsocGM_25475</name>
</gene>
<protein>
    <recommendedName>
        <fullName evidence="3">Cadherin-like domain-containing protein</fullName>
    </recommendedName>
</protein>
<organism evidence="1 2">
    <name type="scientific">Tautonia sociabilis</name>
    <dbReference type="NCBI Taxonomy" id="2080755"/>
    <lineage>
        <taxon>Bacteria</taxon>
        <taxon>Pseudomonadati</taxon>
        <taxon>Planctomycetota</taxon>
        <taxon>Planctomycetia</taxon>
        <taxon>Isosphaerales</taxon>
        <taxon>Isosphaeraceae</taxon>
        <taxon>Tautonia</taxon>
    </lineage>
</organism>
<proteinExistence type="predicted"/>
<dbReference type="AlphaFoldDB" id="A0A432MBR7"/>
<dbReference type="OrthoDB" id="292060at2"/>
<sequence>MRGRRNGKRPVLEVLEGRALLCAYVEAGDDFSWTPHDSGTTGNVLQNDYGYHYSDPNCSPGSSELTASLASGPSNGTVELQPDGSFIYTPSPGFVGQDSFRYTATMDGASDEATVYIDVVNVDPVFAETVYYYEEREAEADGYLFETGEVLGQLVAHDTYEVNPLVFSGAATGLEVRPDGRVVVTDGRTLTDFFTGGELHFAPTLTMTVSVTDGIKTVQSEFILGGTKTKDGKGVDWIDQTEIWLKTTSGAEFAPETADELVTVLQQVRASGEKIEWLILKGHAGPDGIEVGDHGEFLTADPRFGGMMMIGNHDVTALLRDVTGPGSHISLRGCNSYGFAKTLKSTLGNGTTVSGFTFFVIGIPGTRWVIGPWN</sequence>
<name>A0A432MBR7_9BACT</name>
<dbReference type="Gene3D" id="2.60.40.3440">
    <property type="match status" value="1"/>
</dbReference>